<evidence type="ECO:0000256" key="1">
    <source>
        <dbReference type="ARBA" id="ARBA00022737"/>
    </source>
</evidence>
<keyword evidence="2 3" id="KW-0040">ANK repeat</keyword>
<evidence type="ECO:0000313" key="5">
    <source>
        <dbReference type="Proteomes" id="UP001143548"/>
    </source>
</evidence>
<accession>A0A9W5YPQ1</accession>
<dbReference type="Proteomes" id="UP001143548">
    <property type="component" value="Unassembled WGS sequence"/>
</dbReference>
<sequence>MGYHGVCRVLLDHGADVNRLIRVDNWVTQELADATDALTAATMRGSVQTVKLLLSNGAHIRGSALAYSLTGVEDGPWDEHREICNILIQHGADMNPDLGGSYNTPLAVALSNGWLDIARCMISKGARVDPSDPTCLAAGNILVAAVFNVDMTREILDIGVAADSPIAAVESWAWETDDDACNFTTALQAAAYHGNVDTVELLLASGANPNILSPPYGSTLFSLFAGACYAIESIWPESGEKAEKEAYNQSVRDKTVQIYEILQERGVQNVVPWGSLTYGAFRTCVRGMKYSSINPHIVAPRSIDEKAFARLSGGTFCRVVRS</sequence>
<dbReference type="PANTHER" id="PTHR24189">
    <property type="entry name" value="MYOTROPHIN"/>
    <property type="match status" value="1"/>
</dbReference>
<dbReference type="Pfam" id="PF00023">
    <property type="entry name" value="Ank"/>
    <property type="match status" value="1"/>
</dbReference>
<organism evidence="4 5">
    <name type="scientific">Aspergillus brasiliensis</name>
    <dbReference type="NCBI Taxonomy" id="319629"/>
    <lineage>
        <taxon>Eukaryota</taxon>
        <taxon>Fungi</taxon>
        <taxon>Dikarya</taxon>
        <taxon>Ascomycota</taxon>
        <taxon>Pezizomycotina</taxon>
        <taxon>Eurotiomycetes</taxon>
        <taxon>Eurotiomycetidae</taxon>
        <taxon>Eurotiales</taxon>
        <taxon>Aspergillaceae</taxon>
        <taxon>Aspergillus</taxon>
        <taxon>Aspergillus subgen. Circumdati</taxon>
    </lineage>
</organism>
<dbReference type="PANTHER" id="PTHR24189:SF50">
    <property type="entry name" value="ANKYRIN REPEAT AND SOCS BOX PROTEIN 2"/>
    <property type="match status" value="1"/>
</dbReference>
<dbReference type="Gene3D" id="1.25.40.20">
    <property type="entry name" value="Ankyrin repeat-containing domain"/>
    <property type="match status" value="2"/>
</dbReference>
<comment type="caution">
    <text evidence="4">The sequence shown here is derived from an EMBL/GenBank/DDBJ whole genome shotgun (WGS) entry which is preliminary data.</text>
</comment>
<name>A0A9W5YPQ1_9EURO</name>
<reference evidence="4" key="1">
    <citation type="submission" date="2022-07" db="EMBL/GenBank/DDBJ databases">
        <title>Taxonomy of Aspergillus series Nigri: significant species reduction supported by multi-species coalescent approaches.</title>
        <authorList>
            <person name="Bian C."/>
            <person name="Kusuya Y."/>
            <person name="Sklenar F."/>
            <person name="D'hooge E."/>
            <person name="Yaguchi T."/>
            <person name="Takahashi H."/>
            <person name="Hubka V."/>
        </authorList>
    </citation>
    <scope>NUCLEOTIDE SEQUENCE</scope>
    <source>
        <strain evidence="4">CBS 733.88</strain>
    </source>
</reference>
<dbReference type="EMBL" id="BROQ01000022">
    <property type="protein sequence ID" value="GKZ19797.1"/>
    <property type="molecule type" value="Genomic_DNA"/>
</dbReference>
<dbReference type="PROSITE" id="PS50088">
    <property type="entry name" value="ANK_REPEAT"/>
    <property type="match status" value="2"/>
</dbReference>
<evidence type="ECO:0000256" key="2">
    <source>
        <dbReference type="ARBA" id="ARBA00023043"/>
    </source>
</evidence>
<protein>
    <submittedName>
        <fullName evidence="4">Uncharacterized protein</fullName>
    </submittedName>
</protein>
<feature type="repeat" description="ANK" evidence="3">
    <location>
        <begin position="182"/>
        <end position="214"/>
    </location>
</feature>
<dbReference type="SMART" id="SM00248">
    <property type="entry name" value="ANK"/>
    <property type="match status" value="3"/>
</dbReference>
<keyword evidence="1" id="KW-0677">Repeat</keyword>
<evidence type="ECO:0000313" key="4">
    <source>
        <dbReference type="EMBL" id="GKZ19797.1"/>
    </source>
</evidence>
<dbReference type="SUPFAM" id="SSF48403">
    <property type="entry name" value="Ankyrin repeat"/>
    <property type="match status" value="1"/>
</dbReference>
<dbReference type="InterPro" id="IPR002110">
    <property type="entry name" value="Ankyrin_rpt"/>
</dbReference>
<dbReference type="InterPro" id="IPR050745">
    <property type="entry name" value="Multifunctional_regulatory"/>
</dbReference>
<gene>
    <name evidence="4" type="ORF">AbraCBS73388_004785</name>
</gene>
<feature type="repeat" description="ANK" evidence="3">
    <location>
        <begin position="101"/>
        <end position="133"/>
    </location>
</feature>
<proteinExistence type="predicted"/>
<dbReference type="PROSITE" id="PS50297">
    <property type="entry name" value="ANK_REP_REGION"/>
    <property type="match status" value="1"/>
</dbReference>
<dbReference type="InterPro" id="IPR036770">
    <property type="entry name" value="Ankyrin_rpt-contain_sf"/>
</dbReference>
<dbReference type="AlphaFoldDB" id="A0A9W5YPQ1"/>
<evidence type="ECO:0000256" key="3">
    <source>
        <dbReference type="PROSITE-ProRule" id="PRU00023"/>
    </source>
</evidence>